<accession>A0A919L3B4</accession>
<organism evidence="2 3">
    <name type="scientific">Kitasatospora indigofera</name>
    <dbReference type="NCBI Taxonomy" id="67307"/>
    <lineage>
        <taxon>Bacteria</taxon>
        <taxon>Bacillati</taxon>
        <taxon>Actinomycetota</taxon>
        <taxon>Actinomycetes</taxon>
        <taxon>Kitasatosporales</taxon>
        <taxon>Streptomycetaceae</taxon>
        <taxon>Kitasatospora</taxon>
    </lineage>
</organism>
<keyword evidence="3" id="KW-1185">Reference proteome</keyword>
<evidence type="ECO:0000256" key="1">
    <source>
        <dbReference type="SAM" id="MobiDB-lite"/>
    </source>
</evidence>
<reference evidence="2" key="1">
    <citation type="journal article" date="2014" name="Int. J. Syst. Evol. Microbiol.">
        <title>Complete genome sequence of Corynebacterium casei LMG S-19264T (=DSM 44701T), isolated from a smear-ripened cheese.</title>
        <authorList>
            <consortium name="US DOE Joint Genome Institute (JGI-PGF)"/>
            <person name="Walter F."/>
            <person name="Albersmeier A."/>
            <person name="Kalinowski J."/>
            <person name="Ruckert C."/>
        </authorList>
    </citation>
    <scope>NUCLEOTIDE SEQUENCE</scope>
    <source>
        <strain evidence="2">JCM 4646</strain>
    </source>
</reference>
<gene>
    <name evidence="2" type="ORF">GCM10018781_65360</name>
</gene>
<proteinExistence type="predicted"/>
<evidence type="ECO:0000313" key="3">
    <source>
        <dbReference type="Proteomes" id="UP000617734"/>
    </source>
</evidence>
<name>A0A919L3B4_9ACTN</name>
<feature type="region of interest" description="Disordered" evidence="1">
    <location>
        <begin position="75"/>
        <end position="96"/>
    </location>
</feature>
<comment type="caution">
    <text evidence="2">The sequence shown here is derived from an EMBL/GenBank/DDBJ whole genome shotgun (WGS) entry which is preliminary data.</text>
</comment>
<dbReference type="AlphaFoldDB" id="A0A919L3B4"/>
<dbReference type="Proteomes" id="UP000617734">
    <property type="component" value="Unassembled WGS sequence"/>
</dbReference>
<sequence length="96" mass="10457">MTFDKRRIGAGNRRWEALDGRAMRRAGAIRTTPDCFCTLPPPGPDRPFGHELAKKEPHGVVITHILKDQCIQQAVRSAPGPAGPRPARQHGVTQGA</sequence>
<evidence type="ECO:0000313" key="2">
    <source>
        <dbReference type="EMBL" id="GHH81864.1"/>
    </source>
</evidence>
<protein>
    <submittedName>
        <fullName evidence="2">Uncharacterized protein</fullName>
    </submittedName>
</protein>
<reference evidence="2" key="2">
    <citation type="submission" date="2020-09" db="EMBL/GenBank/DDBJ databases">
        <authorList>
            <person name="Sun Q."/>
            <person name="Ohkuma M."/>
        </authorList>
    </citation>
    <scope>NUCLEOTIDE SEQUENCE</scope>
    <source>
        <strain evidence="2">JCM 4646</strain>
    </source>
</reference>
<dbReference type="EMBL" id="BNBO01000055">
    <property type="protein sequence ID" value="GHH81864.1"/>
    <property type="molecule type" value="Genomic_DNA"/>
</dbReference>